<dbReference type="STRING" id="398580.Dshi_1610"/>
<dbReference type="KEGG" id="dsh:Dshi_1610"/>
<accession>A8LKY8</accession>
<dbReference type="eggNOG" id="ENOG502Z7WE">
    <property type="taxonomic scope" value="Bacteria"/>
</dbReference>
<dbReference type="HOGENOM" id="CLU_516526_0_0_5"/>
<proteinExistence type="predicted"/>
<sequence length="527" mass="56390">MVIWGSFLRRAHPRRSRCNWMRSNPGIALFVGLALAGTPALAQEPMSAIDWLSDVIEALPPPEIRQNSDVAPTAGVEQIEVAPLEDLAIDGVGILPQSVSGLPSDFWGITPAADLATLLRVQSTALPLPARRLLKRILLAELDPPVDTGPDHTLFLARLDTLLAFGALPDAQALIERGGLSDDPQIFRRWFDISLLRGDEARACATLRAVPDIAPTFSARIFCLARNNDWPAAALSLETARALGFVSEAEDLLMARFLDPEIFEGMPMAAPPNPLTPLDYRMLAALGEAPPARSLPLAFNHALLAPTQGWKPRLEAAERLARTGGITHGQLFALYTERNPAASGGLWDRVAAVQAFDLALLAGDAQAVADTLPKAVQEMAQVGLTEVFAAYYGSRLTRLPTPDATLDLILSLVLLTPEAEGYADKIRDPLLAAIARGRAPEALPSEALPAAMASAFAEPAPDLPPMFARLLAGGQYGEATLRALGFLGQETPDPDDASTAVQVLRALGFEQTARDIALNLLLRDRVG</sequence>
<gene>
    <name evidence="1" type="ordered locus">Dshi_1610</name>
</gene>
<reference evidence="2" key="1">
    <citation type="journal article" date="2010" name="ISME J.">
        <title>The complete genome sequence of the algal symbiont Dinoroseobacter shibae: a hitchhiker's guide to life in the sea.</title>
        <authorList>
            <person name="Wagner-Dobler I."/>
            <person name="Ballhausen B."/>
            <person name="Berger M."/>
            <person name="Brinkhoff T."/>
            <person name="Buchholz I."/>
            <person name="Bunk B."/>
            <person name="Cypionka H."/>
            <person name="Daniel R."/>
            <person name="Drepper T."/>
            <person name="Gerdts G."/>
            <person name="Hahnke S."/>
            <person name="Han C."/>
            <person name="Jahn D."/>
            <person name="Kalhoefer D."/>
            <person name="Kiss H."/>
            <person name="Klenk H.P."/>
            <person name="Kyrpides N."/>
            <person name="Liebl W."/>
            <person name="Liesegang H."/>
            <person name="Meincke L."/>
            <person name="Pati A."/>
            <person name="Petersen J."/>
            <person name="Piekarski T."/>
            <person name="Pommerenke C."/>
            <person name="Pradella S."/>
            <person name="Pukall R."/>
            <person name="Rabus R."/>
            <person name="Stackebrandt E."/>
            <person name="Thole S."/>
            <person name="Thompson L."/>
            <person name="Tielen P."/>
            <person name="Tomasch J."/>
            <person name="von Jan M."/>
            <person name="Wanphrut N."/>
            <person name="Wichels A."/>
            <person name="Zech H."/>
            <person name="Simon M."/>
        </authorList>
    </citation>
    <scope>NUCLEOTIDE SEQUENCE [LARGE SCALE GENOMIC DNA]</scope>
    <source>
        <strain evidence="2">DSM 16493 / NCIMB 14021 / DFL 12</strain>
    </source>
</reference>
<evidence type="ECO:0000313" key="1">
    <source>
        <dbReference type="EMBL" id="ABV93352.1"/>
    </source>
</evidence>
<dbReference type="EMBL" id="CP000830">
    <property type="protein sequence ID" value="ABV93352.1"/>
    <property type="molecule type" value="Genomic_DNA"/>
</dbReference>
<evidence type="ECO:0000313" key="2">
    <source>
        <dbReference type="Proteomes" id="UP000006833"/>
    </source>
</evidence>
<dbReference type="AlphaFoldDB" id="A8LKY8"/>
<keyword evidence="2" id="KW-1185">Reference proteome</keyword>
<protein>
    <recommendedName>
        <fullName evidence="3">Antifreeze glycopeptide polyprotein</fullName>
    </recommendedName>
</protein>
<organism evidence="1 2">
    <name type="scientific">Dinoroseobacter shibae (strain DSM 16493 / NCIMB 14021 / DFL 12)</name>
    <dbReference type="NCBI Taxonomy" id="398580"/>
    <lineage>
        <taxon>Bacteria</taxon>
        <taxon>Pseudomonadati</taxon>
        <taxon>Pseudomonadota</taxon>
        <taxon>Alphaproteobacteria</taxon>
        <taxon>Rhodobacterales</taxon>
        <taxon>Roseobacteraceae</taxon>
        <taxon>Dinoroseobacter</taxon>
    </lineage>
</organism>
<evidence type="ECO:0008006" key="3">
    <source>
        <dbReference type="Google" id="ProtNLM"/>
    </source>
</evidence>
<dbReference type="Proteomes" id="UP000006833">
    <property type="component" value="Chromosome"/>
</dbReference>
<name>A8LKY8_DINSH</name>